<evidence type="ECO:0000313" key="1">
    <source>
        <dbReference type="EMBL" id="SDE65701.1"/>
    </source>
</evidence>
<evidence type="ECO:0000313" key="4">
    <source>
        <dbReference type="Proteomes" id="UP000198994"/>
    </source>
</evidence>
<dbReference type="EMBL" id="FNAV01000013">
    <property type="protein sequence ID" value="SDF12754.1"/>
    <property type="molecule type" value="Genomic_DNA"/>
</dbReference>
<dbReference type="STRING" id="282683.SAMN04488105_1061"/>
<proteinExistence type="predicted"/>
<dbReference type="EMBL" id="FNAV01000006">
    <property type="protein sequence ID" value="SDE65701.1"/>
    <property type="molecule type" value="Genomic_DNA"/>
</dbReference>
<evidence type="ECO:0008006" key="5">
    <source>
        <dbReference type="Google" id="ProtNLM"/>
    </source>
</evidence>
<evidence type="ECO:0000313" key="2">
    <source>
        <dbReference type="EMBL" id="SDF12754.1"/>
    </source>
</evidence>
<name>A0A1G7EPV5_9RHOB</name>
<sequence>MHCVKLLGQRLMARDFDRQVAELQVRIVVLNGYTALGIPVTEAVG</sequence>
<keyword evidence="4" id="KW-1185">Reference proteome</keyword>
<evidence type="ECO:0000313" key="3">
    <source>
        <dbReference type="EMBL" id="SDF59193.1"/>
    </source>
</evidence>
<dbReference type="AlphaFoldDB" id="A0A1G7EPV5"/>
<reference evidence="4" key="1">
    <citation type="submission" date="2016-10" db="EMBL/GenBank/DDBJ databases">
        <authorList>
            <person name="Varghese N."/>
            <person name="Submissions S."/>
        </authorList>
    </citation>
    <scope>NUCLEOTIDE SEQUENCE [LARGE SCALE GENOMIC DNA]</scope>
    <source>
        <strain evidence="4">DSM 10146</strain>
    </source>
</reference>
<organism evidence="1 4">
    <name type="scientific">Salipiger thiooxidans</name>
    <dbReference type="NCBI Taxonomy" id="282683"/>
    <lineage>
        <taxon>Bacteria</taxon>
        <taxon>Pseudomonadati</taxon>
        <taxon>Pseudomonadota</taxon>
        <taxon>Alphaproteobacteria</taxon>
        <taxon>Rhodobacterales</taxon>
        <taxon>Roseobacteraceae</taxon>
        <taxon>Salipiger</taxon>
    </lineage>
</organism>
<dbReference type="Proteomes" id="UP000198994">
    <property type="component" value="Unassembled WGS sequence"/>
</dbReference>
<dbReference type="EMBL" id="FNAV01000032">
    <property type="protein sequence ID" value="SDF59193.1"/>
    <property type="molecule type" value="Genomic_DNA"/>
</dbReference>
<protein>
    <recommendedName>
        <fullName evidence="5">Transposase DDE domain-containing protein</fullName>
    </recommendedName>
</protein>
<reference evidence="1" key="2">
    <citation type="submission" date="2016-10" db="EMBL/GenBank/DDBJ databases">
        <authorList>
            <person name="de Groot N.N."/>
        </authorList>
    </citation>
    <scope>NUCLEOTIDE SEQUENCE [LARGE SCALE GENOMIC DNA]</scope>
    <source>
        <strain evidence="1">DSM 10146</strain>
    </source>
</reference>
<accession>A0A1G7EPV5</accession>
<gene>
    <name evidence="1" type="ORF">SAMN04488105_1061</name>
    <name evidence="2" type="ORF">SAMN04488105_1131</name>
    <name evidence="3" type="ORF">SAMN04488105_13225</name>
</gene>